<gene>
    <name evidence="1" type="ORF">FisN_1Hh605</name>
</gene>
<dbReference type="Proteomes" id="UP000198406">
    <property type="component" value="Unassembled WGS sequence"/>
</dbReference>
<proteinExistence type="predicted"/>
<dbReference type="InParanoid" id="A0A1Z5KQK4"/>
<dbReference type="EMBL" id="BDSP01000277">
    <property type="protein sequence ID" value="GAX28604.1"/>
    <property type="molecule type" value="Genomic_DNA"/>
</dbReference>
<organism evidence="1 2">
    <name type="scientific">Fistulifera solaris</name>
    <name type="common">Oleaginous diatom</name>
    <dbReference type="NCBI Taxonomy" id="1519565"/>
    <lineage>
        <taxon>Eukaryota</taxon>
        <taxon>Sar</taxon>
        <taxon>Stramenopiles</taxon>
        <taxon>Ochrophyta</taxon>
        <taxon>Bacillariophyta</taxon>
        <taxon>Bacillariophyceae</taxon>
        <taxon>Bacillariophycidae</taxon>
        <taxon>Naviculales</taxon>
        <taxon>Naviculaceae</taxon>
        <taxon>Fistulifera</taxon>
    </lineage>
</organism>
<dbReference type="OrthoDB" id="47556at2759"/>
<sequence length="293" mass="34163">MATITALAVYGLAHTPLFFRYRTVSELPAHFFTKRRTIHCRLVKRAVSSNNHAILCQVRHLSPMERVLSKSWFDRLMRMHPAAAVLGARRDELDRELLTVQLAAVVHNEYATGQWWDQLIRQRTPVSCQLMARQVRNVSSRDDKTPRTKRKLILPELELPEDSSSHNQNHYHEEEPQVAIVKMYYRSNKLQFFPVDVGETMVRQGHASPCTDGLYPIPVNGKIRDASDFIRDLRKDSAYTDRIAKAELEAAKKSYGMWSDQRVREARRDIVEEVEFQMKAPWYKKVFRWVRGG</sequence>
<reference evidence="1 2" key="1">
    <citation type="journal article" date="2015" name="Plant Cell">
        <title>Oil accumulation by the oleaginous diatom Fistulifera solaris as revealed by the genome and transcriptome.</title>
        <authorList>
            <person name="Tanaka T."/>
            <person name="Maeda Y."/>
            <person name="Veluchamy A."/>
            <person name="Tanaka M."/>
            <person name="Abida H."/>
            <person name="Marechal E."/>
            <person name="Bowler C."/>
            <person name="Muto M."/>
            <person name="Sunaga Y."/>
            <person name="Tanaka M."/>
            <person name="Yoshino T."/>
            <person name="Taniguchi T."/>
            <person name="Fukuda Y."/>
            <person name="Nemoto M."/>
            <person name="Matsumoto M."/>
            <person name="Wong P.S."/>
            <person name="Aburatani S."/>
            <person name="Fujibuchi W."/>
        </authorList>
    </citation>
    <scope>NUCLEOTIDE SEQUENCE [LARGE SCALE GENOMIC DNA]</scope>
    <source>
        <strain evidence="1 2">JPCC DA0580</strain>
    </source>
</reference>
<evidence type="ECO:0000313" key="2">
    <source>
        <dbReference type="Proteomes" id="UP000198406"/>
    </source>
</evidence>
<dbReference type="AlphaFoldDB" id="A0A1Z5KQK4"/>
<protein>
    <submittedName>
        <fullName evidence="1">Uncharacterized protein</fullName>
    </submittedName>
</protein>
<keyword evidence="2" id="KW-1185">Reference proteome</keyword>
<evidence type="ECO:0000313" key="1">
    <source>
        <dbReference type="EMBL" id="GAX28604.1"/>
    </source>
</evidence>
<name>A0A1Z5KQK4_FISSO</name>
<accession>A0A1Z5KQK4</accession>
<comment type="caution">
    <text evidence="1">The sequence shown here is derived from an EMBL/GenBank/DDBJ whole genome shotgun (WGS) entry which is preliminary data.</text>
</comment>